<reference evidence="5" key="2">
    <citation type="submission" date="2016-08" db="EMBL/GenBank/DDBJ databases">
        <authorList>
            <person name="Tokovenko B."/>
            <person name="Kalinowski J."/>
        </authorList>
    </citation>
    <scope>NUCLEOTIDE SEQUENCE [LARGE SCALE GENOMIC DNA]</scope>
    <source>
        <strain evidence="5">UTMC102</strain>
    </source>
</reference>
<dbReference type="InterPro" id="IPR053136">
    <property type="entry name" value="UTP_pyrophosphatase-like"/>
</dbReference>
<feature type="region of interest" description="Disordered" evidence="1">
    <location>
        <begin position="165"/>
        <end position="190"/>
    </location>
</feature>
<evidence type="ECO:0000313" key="6">
    <source>
        <dbReference type="Proteomes" id="UP000584931"/>
    </source>
</evidence>
<dbReference type="Proteomes" id="UP000584931">
    <property type="component" value="Unassembled WGS sequence"/>
</dbReference>
<dbReference type="OrthoDB" id="9811177at2"/>
<feature type="compositionally biased region" description="Acidic residues" evidence="1">
    <location>
        <begin position="173"/>
        <end position="190"/>
    </location>
</feature>
<name>A0A1V3C3J1_9ACTN</name>
<proteinExistence type="predicted"/>
<dbReference type="InterPro" id="IPR002725">
    <property type="entry name" value="YgjP-like_metallopeptidase"/>
</dbReference>
<dbReference type="GO" id="GO:0016787">
    <property type="term" value="F:hydrolase activity"/>
    <property type="evidence" value="ECO:0007669"/>
    <property type="project" value="UniProtKB-KW"/>
</dbReference>
<evidence type="ECO:0000313" key="4">
    <source>
        <dbReference type="EMBL" id="OOC55361.1"/>
    </source>
</evidence>
<keyword evidence="5" id="KW-1185">Reference proteome</keyword>
<dbReference type="EMBL" id="MCOK01000001">
    <property type="protein sequence ID" value="OOC55361.1"/>
    <property type="molecule type" value="Genomic_DNA"/>
</dbReference>
<organism evidence="4 5">
    <name type="scientific">Nocardiopsis sinuspersici</name>
    <dbReference type="NCBI Taxonomy" id="501010"/>
    <lineage>
        <taxon>Bacteria</taxon>
        <taxon>Bacillati</taxon>
        <taxon>Actinomycetota</taxon>
        <taxon>Actinomycetes</taxon>
        <taxon>Streptosporangiales</taxon>
        <taxon>Nocardiopsidaceae</taxon>
        <taxon>Nocardiopsis</taxon>
    </lineage>
</organism>
<protein>
    <submittedName>
        <fullName evidence="4">Metal-dependent hydrolase</fullName>
    </submittedName>
</protein>
<evidence type="ECO:0000256" key="1">
    <source>
        <dbReference type="SAM" id="MobiDB-lite"/>
    </source>
</evidence>
<evidence type="ECO:0000313" key="5">
    <source>
        <dbReference type="Proteomes" id="UP000189004"/>
    </source>
</evidence>
<evidence type="ECO:0000259" key="2">
    <source>
        <dbReference type="Pfam" id="PF01863"/>
    </source>
</evidence>
<gene>
    <name evidence="3" type="ORF">HNR06_001354</name>
    <name evidence="4" type="ORF">NOSIN_17340</name>
</gene>
<dbReference type="CDD" id="cd07344">
    <property type="entry name" value="M48_yhfN_like"/>
    <property type="match status" value="1"/>
</dbReference>
<dbReference type="Pfam" id="PF01863">
    <property type="entry name" value="YgjP-like"/>
    <property type="match status" value="1"/>
</dbReference>
<dbReference type="RefSeq" id="WP_077691792.1">
    <property type="nucleotide sequence ID" value="NZ_JACCHL010000001.1"/>
</dbReference>
<accession>A0A7Z0BJ65</accession>
<dbReference type="Proteomes" id="UP000189004">
    <property type="component" value="Unassembled WGS sequence"/>
</dbReference>
<reference evidence="4" key="1">
    <citation type="submission" date="2016-08" db="EMBL/GenBank/DDBJ databases">
        <authorList>
            <person name="Seilhamer J.J."/>
        </authorList>
    </citation>
    <scope>NUCLEOTIDE SEQUENCE [LARGE SCALE GENOMIC DNA]</scope>
    <source>
        <strain evidence="4">UTMC102</strain>
    </source>
</reference>
<dbReference type="Gene3D" id="3.30.2010.10">
    <property type="entry name" value="Metalloproteases ('zincins'), catalytic domain"/>
    <property type="match status" value="1"/>
</dbReference>
<dbReference type="EMBL" id="JACCHL010000001">
    <property type="protein sequence ID" value="NYH51765.1"/>
    <property type="molecule type" value="Genomic_DNA"/>
</dbReference>
<sequence length="190" mass="21972">MPSNTKVEVRRSPRRRRTVSAYRDGDTTVVLVPATFSRAEEKRWVGRMLQRLEAREGRRHPGDRELHERALELARRYLGGTELPDSVRWVDNQNSRWGSCTPETGTIRISRRVAGMPSWVVDYVLIHELAHLFIPHHGREFWNLVRRYPKAERARGYLEGFSAASRGEACDPSAEEDDEELDTAEVAFEE</sequence>
<comment type="caution">
    <text evidence="4">The sequence shown here is derived from an EMBL/GenBank/DDBJ whole genome shotgun (WGS) entry which is preliminary data.</text>
</comment>
<dbReference type="PANTHER" id="PTHR30399:SF1">
    <property type="entry name" value="UTP PYROPHOSPHATASE"/>
    <property type="match status" value="1"/>
</dbReference>
<dbReference type="PANTHER" id="PTHR30399">
    <property type="entry name" value="UNCHARACTERIZED PROTEIN YGJP"/>
    <property type="match status" value="1"/>
</dbReference>
<evidence type="ECO:0000313" key="3">
    <source>
        <dbReference type="EMBL" id="NYH51765.1"/>
    </source>
</evidence>
<dbReference type="AlphaFoldDB" id="A0A1V3C3J1"/>
<keyword evidence="4" id="KW-0378">Hydrolase</keyword>
<accession>A0A1V3C3J1</accession>
<reference evidence="3 6" key="3">
    <citation type="submission" date="2020-07" db="EMBL/GenBank/DDBJ databases">
        <title>Sequencing the genomes of 1000 actinobacteria strains.</title>
        <authorList>
            <person name="Klenk H.-P."/>
        </authorList>
    </citation>
    <scope>NUCLEOTIDE SEQUENCE [LARGE SCALE GENOMIC DNA]</scope>
    <source>
        <strain evidence="3 6">DSM 45278</strain>
    </source>
</reference>
<feature type="domain" description="YgjP-like metallopeptidase" evidence="2">
    <location>
        <begin position="67"/>
        <end position="158"/>
    </location>
</feature>